<evidence type="ECO:0000313" key="2">
    <source>
        <dbReference type="Proteomes" id="UP000228497"/>
    </source>
</evidence>
<protein>
    <submittedName>
        <fullName evidence="1">Uncharacterized protein</fullName>
    </submittedName>
</protein>
<organism evidence="1 2">
    <name type="scientific">Candidatus Kaiserbacteria bacterium CG17_big_fil_post_rev_8_21_14_2_50_51_7</name>
    <dbReference type="NCBI Taxonomy" id="1974613"/>
    <lineage>
        <taxon>Bacteria</taxon>
        <taxon>Candidatus Kaiseribacteriota</taxon>
    </lineage>
</organism>
<gene>
    <name evidence="1" type="ORF">COW49_00475</name>
</gene>
<dbReference type="Proteomes" id="UP000228497">
    <property type="component" value="Unassembled WGS sequence"/>
</dbReference>
<proteinExistence type="predicted"/>
<evidence type="ECO:0000313" key="1">
    <source>
        <dbReference type="EMBL" id="PIV87274.1"/>
    </source>
</evidence>
<sequence>MLRYRLKKTIKSRGDLFLKGSTYNKDTVPAVILSMLDSGLVEILRESFLKPESPKLEADIQEIRAPIKASWTSKKAASLKK</sequence>
<accession>A0A2M7FE60</accession>
<comment type="caution">
    <text evidence="1">The sequence shown here is derived from an EMBL/GenBank/DDBJ whole genome shotgun (WGS) entry which is preliminary data.</text>
</comment>
<dbReference type="EMBL" id="PFFD01000020">
    <property type="protein sequence ID" value="PIV87274.1"/>
    <property type="molecule type" value="Genomic_DNA"/>
</dbReference>
<name>A0A2M7FE60_9BACT</name>
<dbReference type="AlphaFoldDB" id="A0A2M7FE60"/>
<reference evidence="2" key="1">
    <citation type="submission" date="2017-09" db="EMBL/GenBank/DDBJ databases">
        <title>Depth-based differentiation of microbial function through sediment-hosted aquifers and enrichment of novel symbionts in the deep terrestrial subsurface.</title>
        <authorList>
            <person name="Probst A.J."/>
            <person name="Ladd B."/>
            <person name="Jarett J.K."/>
            <person name="Geller-Mcgrath D.E."/>
            <person name="Sieber C.M.K."/>
            <person name="Emerson J.B."/>
            <person name="Anantharaman K."/>
            <person name="Thomas B.C."/>
            <person name="Malmstrom R."/>
            <person name="Stieglmeier M."/>
            <person name="Klingl A."/>
            <person name="Woyke T."/>
            <person name="Ryan C.M."/>
            <person name="Banfield J.F."/>
        </authorList>
    </citation>
    <scope>NUCLEOTIDE SEQUENCE [LARGE SCALE GENOMIC DNA]</scope>
</reference>